<dbReference type="SUPFAM" id="SSF48726">
    <property type="entry name" value="Immunoglobulin"/>
    <property type="match status" value="1"/>
</dbReference>
<dbReference type="AlphaFoldDB" id="A0A8D0N747"/>
<proteinExistence type="predicted"/>
<evidence type="ECO:0008006" key="4">
    <source>
        <dbReference type="Google" id="ProtNLM"/>
    </source>
</evidence>
<accession>A0A8D0N747</accession>
<evidence type="ECO:0000256" key="1">
    <source>
        <dbReference type="SAM" id="MobiDB-lite"/>
    </source>
</evidence>
<evidence type="ECO:0000313" key="3">
    <source>
        <dbReference type="Proteomes" id="UP000694726"/>
    </source>
</evidence>
<dbReference type="InterPro" id="IPR013783">
    <property type="entry name" value="Ig-like_fold"/>
</dbReference>
<feature type="region of interest" description="Disordered" evidence="1">
    <location>
        <begin position="106"/>
        <end position="140"/>
    </location>
</feature>
<name>A0A8D0N747_PIG</name>
<dbReference type="InterPro" id="IPR036179">
    <property type="entry name" value="Ig-like_dom_sf"/>
</dbReference>
<dbReference type="Gene3D" id="2.60.40.10">
    <property type="entry name" value="Immunoglobulins"/>
    <property type="match status" value="1"/>
</dbReference>
<protein>
    <recommendedName>
        <fullName evidence="4">Ig-like domain-containing protein</fullName>
    </recommendedName>
</protein>
<dbReference type="Ensembl" id="ENSSSCT00015035991.1">
    <property type="protein sequence ID" value="ENSSSCP00015014324.1"/>
    <property type="gene ID" value="ENSSSCG00015027001.1"/>
</dbReference>
<reference evidence="2" key="1">
    <citation type="submission" date="2025-08" db="UniProtKB">
        <authorList>
            <consortium name="Ensembl"/>
        </authorList>
    </citation>
    <scope>IDENTIFICATION</scope>
</reference>
<sequence length="210" mass="22541">MCDLRQSLTLSVPVSCSVKERWALSQTHGALSGVWSAGRLPSHSPSCVSVSETSPKIFPLTLGSSEPAGYVVIACLVRDFFPSEPLTVTWSPSREGVIVRNFPPAQAGGPVHHEQPADLASRAVPSRSDPEVPSAAPLQIQPVRERALQRSMSPVLQAQPVPAATSPCRPAPGLQCQPHVHTQWPEKIRGCQLHLAALRWEGCRPGVPHA</sequence>
<evidence type="ECO:0000313" key="2">
    <source>
        <dbReference type="Ensembl" id="ENSSSCP00015014324.1"/>
    </source>
</evidence>
<organism evidence="2 3">
    <name type="scientific">Sus scrofa</name>
    <name type="common">Pig</name>
    <dbReference type="NCBI Taxonomy" id="9823"/>
    <lineage>
        <taxon>Eukaryota</taxon>
        <taxon>Metazoa</taxon>
        <taxon>Chordata</taxon>
        <taxon>Craniata</taxon>
        <taxon>Vertebrata</taxon>
        <taxon>Euteleostomi</taxon>
        <taxon>Mammalia</taxon>
        <taxon>Eutheria</taxon>
        <taxon>Laurasiatheria</taxon>
        <taxon>Artiodactyla</taxon>
        <taxon>Suina</taxon>
        <taxon>Suidae</taxon>
        <taxon>Sus</taxon>
    </lineage>
</organism>
<dbReference type="Proteomes" id="UP000694726">
    <property type="component" value="Unplaced"/>
</dbReference>